<evidence type="ECO:0000313" key="2">
    <source>
        <dbReference type="Proteomes" id="UP000507222"/>
    </source>
</evidence>
<protein>
    <submittedName>
        <fullName evidence="1">Uncharacterized protein</fullName>
    </submittedName>
</protein>
<organism evidence="1 2">
    <name type="scientific">Prunus armeniaca</name>
    <name type="common">Apricot</name>
    <name type="synonym">Armeniaca vulgaris</name>
    <dbReference type="NCBI Taxonomy" id="36596"/>
    <lineage>
        <taxon>Eukaryota</taxon>
        <taxon>Viridiplantae</taxon>
        <taxon>Streptophyta</taxon>
        <taxon>Embryophyta</taxon>
        <taxon>Tracheophyta</taxon>
        <taxon>Spermatophyta</taxon>
        <taxon>Magnoliopsida</taxon>
        <taxon>eudicotyledons</taxon>
        <taxon>Gunneridae</taxon>
        <taxon>Pentapetalae</taxon>
        <taxon>rosids</taxon>
        <taxon>fabids</taxon>
        <taxon>Rosales</taxon>
        <taxon>Rosaceae</taxon>
        <taxon>Amygdaloideae</taxon>
        <taxon>Amygdaleae</taxon>
        <taxon>Prunus</taxon>
    </lineage>
</organism>
<name>A0A6J5USR6_PRUAR</name>
<accession>A0A6J5USR6</accession>
<dbReference type="EMBL" id="CAEKDK010000005">
    <property type="protein sequence ID" value="CAB4278923.1"/>
    <property type="molecule type" value="Genomic_DNA"/>
</dbReference>
<sequence length="267" mass="28835">MASHVIYASPSLSGNQTITSPSGIFELGFFTPEFDHPIDTWLPGGKLGHNRLMKEKLSLTPWRNPQNPAPGLFPIWATSYLMKGSGDMSLYLDVLSSISNGIYKYIIVLCSLYLQGQGLGTGSRILESCSCRLSVPKEPSGGTHTMTLAGATVHGAIFVYPKRGAGYPFPKPREEVQIILASLKILQEDKALGDIVVDGMVGDNTNEMAADINKDDANKSDTDVKMESAGKVTDAGRENDVGWMNAAERMNIATGRVIALVRKTVDV</sequence>
<gene>
    <name evidence="1" type="ORF">CURHAP_LOCUS30835</name>
</gene>
<proteinExistence type="predicted"/>
<dbReference type="AlphaFoldDB" id="A0A6J5USR6"/>
<evidence type="ECO:0000313" key="1">
    <source>
        <dbReference type="EMBL" id="CAB4278923.1"/>
    </source>
</evidence>
<dbReference type="Proteomes" id="UP000507222">
    <property type="component" value="Unassembled WGS sequence"/>
</dbReference>
<reference evidence="1 2" key="1">
    <citation type="submission" date="2020-05" db="EMBL/GenBank/DDBJ databases">
        <authorList>
            <person name="Campoy J."/>
            <person name="Schneeberger K."/>
            <person name="Spophaly S."/>
        </authorList>
    </citation>
    <scope>NUCLEOTIDE SEQUENCE [LARGE SCALE GENOMIC DNA]</scope>
    <source>
        <strain evidence="1">PruArmRojPasFocal</strain>
    </source>
</reference>